<evidence type="ECO:0000256" key="2">
    <source>
        <dbReference type="SAM" id="MobiDB-lite"/>
    </source>
</evidence>
<evidence type="ECO:0000313" key="3">
    <source>
        <dbReference type="EMBL" id="CAI3981439.1"/>
    </source>
</evidence>
<evidence type="ECO:0000313" key="4">
    <source>
        <dbReference type="EMBL" id="CAL4768751.1"/>
    </source>
</evidence>
<protein>
    <submittedName>
        <fullName evidence="3">Uncharacterized protein</fullName>
    </submittedName>
</protein>
<keyword evidence="5" id="KW-1185">Reference proteome</keyword>
<sequence>MADSTIDEIAQLLDQCKPEELNEILASIENSGTAPAATPLSIQPVPPSAPPPNAGRRPKPGVTKAQELSGAVSKDEIRKLLEEHSAGVISEVRRLIPSISSGVMDTIDVATLSQALAERDQEVKALEARFAELQADLSTKDKRVAELGGELDATLREVRHRQLDLEFQQLKLEEKVRYNTELEQAQRVLSARVEEASLQARHAALEADMNRYTPRGGMHAQGSLPWTLRKGRLPAVGDFSSPR</sequence>
<dbReference type="EMBL" id="CAMXCT010000634">
    <property type="protein sequence ID" value="CAI3981439.1"/>
    <property type="molecule type" value="Genomic_DNA"/>
</dbReference>
<feature type="region of interest" description="Disordered" evidence="2">
    <location>
        <begin position="26"/>
        <end position="69"/>
    </location>
</feature>
<feature type="compositionally biased region" description="Pro residues" evidence="2">
    <location>
        <begin position="44"/>
        <end position="53"/>
    </location>
</feature>
<gene>
    <name evidence="3" type="ORF">C1SCF055_LOCUS9224</name>
</gene>
<evidence type="ECO:0000313" key="5">
    <source>
        <dbReference type="Proteomes" id="UP001152797"/>
    </source>
</evidence>
<dbReference type="Proteomes" id="UP001152797">
    <property type="component" value="Unassembled WGS sequence"/>
</dbReference>
<proteinExistence type="predicted"/>
<dbReference type="EMBL" id="CAMXCT020000634">
    <property type="protein sequence ID" value="CAL1134814.1"/>
    <property type="molecule type" value="Genomic_DNA"/>
</dbReference>
<dbReference type="Gene3D" id="1.20.5.170">
    <property type="match status" value="1"/>
</dbReference>
<dbReference type="OrthoDB" id="10348810at2759"/>
<accession>A0A9P1FLA0</accession>
<feature type="coiled-coil region" evidence="1">
    <location>
        <begin position="109"/>
        <end position="143"/>
    </location>
</feature>
<name>A0A9P1FLA0_9DINO</name>
<comment type="caution">
    <text evidence="3">The sequence shown here is derived from an EMBL/GenBank/DDBJ whole genome shotgun (WGS) entry which is preliminary data.</text>
</comment>
<evidence type="ECO:0000256" key="1">
    <source>
        <dbReference type="SAM" id="Coils"/>
    </source>
</evidence>
<dbReference type="EMBL" id="CAMXCT030000634">
    <property type="protein sequence ID" value="CAL4768751.1"/>
    <property type="molecule type" value="Genomic_DNA"/>
</dbReference>
<reference evidence="3" key="1">
    <citation type="submission" date="2022-10" db="EMBL/GenBank/DDBJ databases">
        <authorList>
            <person name="Chen Y."/>
            <person name="Dougan E. K."/>
            <person name="Chan C."/>
            <person name="Rhodes N."/>
            <person name="Thang M."/>
        </authorList>
    </citation>
    <scope>NUCLEOTIDE SEQUENCE</scope>
</reference>
<reference evidence="4 5" key="2">
    <citation type="submission" date="2024-05" db="EMBL/GenBank/DDBJ databases">
        <authorList>
            <person name="Chen Y."/>
            <person name="Shah S."/>
            <person name="Dougan E. K."/>
            <person name="Thang M."/>
            <person name="Chan C."/>
        </authorList>
    </citation>
    <scope>NUCLEOTIDE SEQUENCE [LARGE SCALE GENOMIC DNA]</scope>
</reference>
<organism evidence="3">
    <name type="scientific">Cladocopium goreaui</name>
    <dbReference type="NCBI Taxonomy" id="2562237"/>
    <lineage>
        <taxon>Eukaryota</taxon>
        <taxon>Sar</taxon>
        <taxon>Alveolata</taxon>
        <taxon>Dinophyceae</taxon>
        <taxon>Suessiales</taxon>
        <taxon>Symbiodiniaceae</taxon>
        <taxon>Cladocopium</taxon>
    </lineage>
</organism>
<dbReference type="AlphaFoldDB" id="A0A9P1FLA0"/>
<keyword evidence="1" id="KW-0175">Coiled coil</keyword>